<reference evidence="1 2" key="1">
    <citation type="submission" date="2024-01" db="EMBL/GenBank/DDBJ databases">
        <authorList>
            <person name="Alioto T."/>
            <person name="Alioto T."/>
            <person name="Gomez Garrido J."/>
        </authorList>
    </citation>
    <scope>NUCLEOTIDE SEQUENCE [LARGE SCALE GENOMIC DNA]</scope>
</reference>
<evidence type="ECO:0000313" key="2">
    <source>
        <dbReference type="Proteomes" id="UP001314229"/>
    </source>
</evidence>
<keyword evidence="2" id="KW-1185">Reference proteome</keyword>
<dbReference type="AlphaFoldDB" id="A0AAV1PZE5"/>
<feature type="non-terminal residue" evidence="1">
    <location>
        <position position="66"/>
    </location>
</feature>
<evidence type="ECO:0000313" key="1">
    <source>
        <dbReference type="EMBL" id="CAK6976809.1"/>
    </source>
</evidence>
<dbReference type="EMBL" id="CAWUFR010000366">
    <property type="protein sequence ID" value="CAK6976809.1"/>
    <property type="molecule type" value="Genomic_DNA"/>
</dbReference>
<comment type="caution">
    <text evidence="1">The sequence shown here is derived from an EMBL/GenBank/DDBJ whole genome shotgun (WGS) entry which is preliminary data.</text>
</comment>
<organism evidence="1 2">
    <name type="scientific">Scomber scombrus</name>
    <name type="common">Atlantic mackerel</name>
    <name type="synonym">Scomber vernalis</name>
    <dbReference type="NCBI Taxonomy" id="13677"/>
    <lineage>
        <taxon>Eukaryota</taxon>
        <taxon>Metazoa</taxon>
        <taxon>Chordata</taxon>
        <taxon>Craniata</taxon>
        <taxon>Vertebrata</taxon>
        <taxon>Euteleostomi</taxon>
        <taxon>Actinopterygii</taxon>
        <taxon>Neopterygii</taxon>
        <taxon>Teleostei</taxon>
        <taxon>Neoteleostei</taxon>
        <taxon>Acanthomorphata</taxon>
        <taxon>Pelagiaria</taxon>
        <taxon>Scombriformes</taxon>
        <taxon>Scombridae</taxon>
        <taxon>Scomber</taxon>
    </lineage>
</organism>
<dbReference type="Proteomes" id="UP001314229">
    <property type="component" value="Unassembled WGS sequence"/>
</dbReference>
<gene>
    <name evidence="1" type="ORF">FSCOSCO3_A029490</name>
</gene>
<feature type="non-terminal residue" evidence="1">
    <location>
        <position position="1"/>
    </location>
</feature>
<accession>A0AAV1PZE5</accession>
<protein>
    <submittedName>
        <fullName evidence="1">Uncharacterized protein</fullName>
    </submittedName>
</protein>
<sequence>LCVSFWWCIHGLINCNVEMMISIKETNTSTIMFKNCFLNQLYLIKCKSDGCCLVMMCYLITLTPFN</sequence>
<name>A0AAV1PZE5_SCOSC</name>
<proteinExistence type="predicted"/>